<sequence length="68" mass="7770">MALRAALVLLDDLDTKLRTWAGQSIQHSHPLTDARHHDPEWEELRARSRHFVPWALPGQGPAQPAEDR</sequence>
<evidence type="ECO:0000313" key="2">
    <source>
        <dbReference type="Proteomes" id="UP001500691"/>
    </source>
</evidence>
<dbReference type="Proteomes" id="UP001500691">
    <property type="component" value="Unassembled WGS sequence"/>
</dbReference>
<protein>
    <submittedName>
        <fullName evidence="1">Uncharacterized protein</fullName>
    </submittedName>
</protein>
<reference evidence="2" key="1">
    <citation type="journal article" date="2019" name="Int. J. Syst. Evol. Microbiol.">
        <title>The Global Catalogue of Microorganisms (GCM) 10K type strain sequencing project: providing services to taxonomists for standard genome sequencing and annotation.</title>
        <authorList>
            <consortium name="The Broad Institute Genomics Platform"/>
            <consortium name="The Broad Institute Genome Sequencing Center for Infectious Disease"/>
            <person name="Wu L."/>
            <person name="Ma J."/>
        </authorList>
    </citation>
    <scope>NUCLEOTIDE SEQUENCE [LARGE SCALE GENOMIC DNA]</scope>
    <source>
        <strain evidence="2">JCM 13278</strain>
    </source>
</reference>
<name>A0ABP8S5Z3_9ACTN</name>
<dbReference type="EMBL" id="BAABFF010000001">
    <property type="protein sequence ID" value="GAA4563003.1"/>
    <property type="molecule type" value="Genomic_DNA"/>
</dbReference>
<proteinExistence type="predicted"/>
<evidence type="ECO:0000313" key="1">
    <source>
        <dbReference type="EMBL" id="GAA4563003.1"/>
    </source>
</evidence>
<gene>
    <name evidence="1" type="ORF">GCM10023100_01040</name>
</gene>
<accession>A0ABP8S5Z3</accession>
<organism evidence="1 2">
    <name type="scientific">Actinocorallia cavernae</name>
    <dbReference type="NCBI Taxonomy" id="328075"/>
    <lineage>
        <taxon>Bacteria</taxon>
        <taxon>Bacillati</taxon>
        <taxon>Actinomycetota</taxon>
        <taxon>Actinomycetes</taxon>
        <taxon>Streptosporangiales</taxon>
        <taxon>Thermomonosporaceae</taxon>
        <taxon>Actinocorallia</taxon>
    </lineage>
</organism>
<comment type="caution">
    <text evidence="1">The sequence shown here is derived from an EMBL/GenBank/DDBJ whole genome shotgun (WGS) entry which is preliminary data.</text>
</comment>
<keyword evidence="2" id="KW-1185">Reference proteome</keyword>